<reference evidence="2 3" key="1">
    <citation type="submission" date="2024-09" db="EMBL/GenBank/DDBJ databases">
        <authorList>
            <person name="Sun Q."/>
            <person name="Mori K."/>
        </authorList>
    </citation>
    <scope>NUCLEOTIDE SEQUENCE [LARGE SCALE GENOMIC DNA]</scope>
    <source>
        <strain evidence="2 3">JCM 13852</strain>
    </source>
</reference>
<feature type="compositionally biased region" description="Polar residues" evidence="1">
    <location>
        <begin position="91"/>
        <end position="103"/>
    </location>
</feature>
<comment type="caution">
    <text evidence="2">The sequence shown here is derived from an EMBL/GenBank/DDBJ whole genome shotgun (WGS) entry which is preliminary data.</text>
</comment>
<proteinExistence type="predicted"/>
<dbReference type="EMBL" id="JBHMBK010000012">
    <property type="protein sequence ID" value="MFB9686034.1"/>
    <property type="molecule type" value="Genomic_DNA"/>
</dbReference>
<dbReference type="Proteomes" id="UP001589535">
    <property type="component" value="Unassembled WGS sequence"/>
</dbReference>
<accession>A0ABV5U491</accession>
<evidence type="ECO:0000313" key="3">
    <source>
        <dbReference type="Proteomes" id="UP001589535"/>
    </source>
</evidence>
<protein>
    <submittedName>
        <fullName evidence="2">Uncharacterized protein</fullName>
    </submittedName>
</protein>
<sequence>MTMRIQRALATNDACHADRLNLRVLVDLGTVNSGRRAFSSQLVINQLRLIESNPVPRDHQRRAAALAMFTSPRVHELTIRAPVTRYPKTWPSANRPPSSTGATRPSRPGRCW</sequence>
<gene>
    <name evidence="2" type="ORF">ACFFTO_17705</name>
</gene>
<keyword evidence="3" id="KW-1185">Reference proteome</keyword>
<feature type="region of interest" description="Disordered" evidence="1">
    <location>
        <begin position="86"/>
        <end position="112"/>
    </location>
</feature>
<organism evidence="2 3">
    <name type="scientific">Amycolatopsis plumensis</name>
    <dbReference type="NCBI Taxonomy" id="236508"/>
    <lineage>
        <taxon>Bacteria</taxon>
        <taxon>Bacillati</taxon>
        <taxon>Actinomycetota</taxon>
        <taxon>Actinomycetes</taxon>
        <taxon>Pseudonocardiales</taxon>
        <taxon>Pseudonocardiaceae</taxon>
        <taxon>Amycolatopsis</taxon>
    </lineage>
</organism>
<evidence type="ECO:0000256" key="1">
    <source>
        <dbReference type="SAM" id="MobiDB-lite"/>
    </source>
</evidence>
<evidence type="ECO:0000313" key="2">
    <source>
        <dbReference type="EMBL" id="MFB9686034.1"/>
    </source>
</evidence>
<name>A0ABV5U491_9PSEU</name>
<dbReference type="RefSeq" id="WP_378194555.1">
    <property type="nucleotide sequence ID" value="NZ_JBHMBK010000012.1"/>
</dbReference>